<dbReference type="KEGG" id="mgg:MPLG2_1970"/>
<evidence type="ECO:0000313" key="2">
    <source>
        <dbReference type="Proteomes" id="UP000238164"/>
    </source>
</evidence>
<proteinExistence type="predicted"/>
<dbReference type="Gene3D" id="3.40.430.10">
    <property type="entry name" value="Dihydrofolate Reductase, subunit A"/>
    <property type="match status" value="1"/>
</dbReference>
<evidence type="ECO:0000313" key="1">
    <source>
        <dbReference type="EMBL" id="SPD87000.1"/>
    </source>
</evidence>
<sequence>MLGTTIATVTDAVMGRTLWQEWSGFWPSMNDGFADFINAVPKHVATSTLTSDLPWNSTAIDGDPVAHVRALANTGAEGDAQVGGKLAAGR</sequence>
<gene>
    <name evidence="1" type="ORF">MPLG2_1970</name>
</gene>
<dbReference type="EMBL" id="LT985188">
    <property type="protein sequence ID" value="SPD87000.1"/>
    <property type="molecule type" value="Genomic_DNA"/>
</dbReference>
<name>A0A2N9JFW3_9ACTN</name>
<protein>
    <submittedName>
        <fullName evidence="1">Uncharacterized protein</fullName>
    </submittedName>
</protein>
<keyword evidence="2" id="KW-1185">Reference proteome</keyword>
<accession>A0A2N9JFW3</accession>
<reference evidence="1 2" key="1">
    <citation type="submission" date="2018-02" db="EMBL/GenBank/DDBJ databases">
        <authorList>
            <person name="Cohen D.B."/>
            <person name="Kent A.D."/>
        </authorList>
    </citation>
    <scope>NUCLEOTIDE SEQUENCE [LARGE SCALE GENOMIC DNA]</scope>
    <source>
        <strain evidence="1">1</strain>
    </source>
</reference>
<dbReference type="RefSeq" id="WP_231935934.1">
    <property type="nucleotide sequence ID" value="NZ_BAAAGO010000032.1"/>
</dbReference>
<dbReference type="Proteomes" id="UP000238164">
    <property type="component" value="Chromosome 1"/>
</dbReference>
<dbReference type="InterPro" id="IPR024072">
    <property type="entry name" value="DHFR-like_dom_sf"/>
</dbReference>
<dbReference type="AlphaFoldDB" id="A0A2N9JFW3"/>
<organism evidence="1 2">
    <name type="scientific">Micropruina glycogenica</name>
    <dbReference type="NCBI Taxonomy" id="75385"/>
    <lineage>
        <taxon>Bacteria</taxon>
        <taxon>Bacillati</taxon>
        <taxon>Actinomycetota</taxon>
        <taxon>Actinomycetes</taxon>
        <taxon>Propionibacteriales</taxon>
        <taxon>Nocardioidaceae</taxon>
        <taxon>Micropruina</taxon>
    </lineage>
</organism>